<protein>
    <submittedName>
        <fullName evidence="2">Uncharacterized protein</fullName>
    </submittedName>
</protein>
<evidence type="ECO:0000313" key="2">
    <source>
        <dbReference type="EMBL" id="MBO1360623.1"/>
    </source>
</evidence>
<evidence type="ECO:0000256" key="1">
    <source>
        <dbReference type="SAM" id="Phobius"/>
    </source>
</evidence>
<dbReference type="Proteomes" id="UP000664771">
    <property type="component" value="Unassembled WGS sequence"/>
</dbReference>
<proteinExistence type="predicted"/>
<evidence type="ECO:0000313" key="3">
    <source>
        <dbReference type="Proteomes" id="UP000664771"/>
    </source>
</evidence>
<sequence>MIFLYLAAIFAFVVWWVRGSVWPGAFLAFWSGVAMVVLAATSKDGISVLSEGTAPVIVAVFCVSLAPWYIRQTISERRRAAEERMLHGVSFLSRRD</sequence>
<keyword evidence="1" id="KW-0472">Membrane</keyword>
<keyword evidence="1" id="KW-1133">Transmembrane helix</keyword>
<gene>
    <name evidence="2" type="ORF">J2D73_12575</name>
</gene>
<accession>A0ABS3LXL2</accession>
<feature type="transmembrane region" description="Helical" evidence="1">
    <location>
        <begin position="52"/>
        <end position="70"/>
    </location>
</feature>
<keyword evidence="3" id="KW-1185">Reference proteome</keyword>
<comment type="caution">
    <text evidence="2">The sequence shown here is derived from an EMBL/GenBank/DDBJ whole genome shotgun (WGS) entry which is preliminary data.</text>
</comment>
<keyword evidence="1" id="KW-0812">Transmembrane</keyword>
<dbReference type="RefSeq" id="WP_207881883.1">
    <property type="nucleotide sequence ID" value="NZ_JAFVMF010000012.1"/>
</dbReference>
<organism evidence="2 3">
    <name type="scientific">Acetobacter sacchari</name>
    <dbReference type="NCBI Taxonomy" id="2661687"/>
    <lineage>
        <taxon>Bacteria</taxon>
        <taxon>Pseudomonadati</taxon>
        <taxon>Pseudomonadota</taxon>
        <taxon>Alphaproteobacteria</taxon>
        <taxon>Acetobacterales</taxon>
        <taxon>Acetobacteraceae</taxon>
        <taxon>Acetobacter</taxon>
    </lineage>
</organism>
<reference evidence="2 3" key="1">
    <citation type="submission" date="2021-03" db="EMBL/GenBank/DDBJ databases">
        <title>The complete genome sequence of Acetobacter sacchari TBRC 11175.</title>
        <authorList>
            <person name="Charoenyingcharoen P."/>
            <person name="Yukphan P."/>
        </authorList>
    </citation>
    <scope>NUCLEOTIDE SEQUENCE [LARGE SCALE GENOMIC DNA]</scope>
    <source>
        <strain evidence="2 3">TBRC 11175</strain>
    </source>
</reference>
<name>A0ABS3LXL2_9PROT</name>
<dbReference type="EMBL" id="JAFVMF010000012">
    <property type="protein sequence ID" value="MBO1360623.1"/>
    <property type="molecule type" value="Genomic_DNA"/>
</dbReference>